<evidence type="ECO:0000256" key="6">
    <source>
        <dbReference type="ARBA" id="ARBA00022525"/>
    </source>
</evidence>
<dbReference type="PANTHER" id="PTHR14218:SF39">
    <property type="entry name" value="PEPTIDASE S53 DOMAIN-CONTAINING PROTEIN"/>
    <property type="match status" value="1"/>
</dbReference>
<dbReference type="OrthoDB" id="409122at2759"/>
<feature type="active site" description="Charge relay system" evidence="16">
    <location>
        <position position="326"/>
    </location>
</feature>
<accession>A0A2S7Y976</accession>
<feature type="region of interest" description="Disordered" evidence="17">
    <location>
        <begin position="634"/>
        <end position="654"/>
    </location>
</feature>
<comment type="subcellular location">
    <subcellularLocation>
        <location evidence="4">Secreted</location>
        <location evidence="4">Extracellular space</location>
    </subcellularLocation>
</comment>
<dbReference type="InterPro" id="IPR050819">
    <property type="entry name" value="Tripeptidyl-peptidase_I"/>
</dbReference>
<dbReference type="Proteomes" id="UP000237441">
    <property type="component" value="Unassembled WGS sequence"/>
</dbReference>
<dbReference type="CDD" id="cd04056">
    <property type="entry name" value="Peptidases_S53"/>
    <property type="match status" value="1"/>
</dbReference>
<evidence type="ECO:0000256" key="13">
    <source>
        <dbReference type="ARBA" id="ARBA00023026"/>
    </source>
</evidence>
<dbReference type="PROSITE" id="PS00138">
    <property type="entry name" value="SUBTILASE_SER"/>
    <property type="match status" value="1"/>
</dbReference>
<comment type="function">
    <text evidence="3">Secreted tripeptidyl-peptidase which degrades proteins at acidic pHs and is involved in virulence.</text>
</comment>
<comment type="catalytic activity">
    <reaction evidence="1">
        <text>Release of an N-terminal tripeptide from a polypeptide.</text>
        <dbReference type="EC" id="3.4.14.10"/>
    </reaction>
</comment>
<dbReference type="Pfam" id="PF09286">
    <property type="entry name" value="Pro-kuma_activ"/>
    <property type="match status" value="1"/>
</dbReference>
<feature type="active site" description="Charge relay system" evidence="16">
    <location>
        <position position="322"/>
    </location>
</feature>
<evidence type="ECO:0000256" key="15">
    <source>
        <dbReference type="ARBA" id="ARBA00023180"/>
    </source>
</evidence>
<dbReference type="GO" id="GO:0008240">
    <property type="term" value="F:tripeptidyl-peptidase activity"/>
    <property type="evidence" value="ECO:0007669"/>
    <property type="project" value="UniProtKB-EC"/>
</dbReference>
<feature type="domain" description="Peptidase S53" evidence="18">
    <location>
        <begin position="237"/>
        <end position="635"/>
    </location>
</feature>
<evidence type="ECO:0000256" key="2">
    <source>
        <dbReference type="ARBA" id="ARBA00001913"/>
    </source>
</evidence>
<dbReference type="GO" id="GO:0046872">
    <property type="term" value="F:metal ion binding"/>
    <property type="evidence" value="ECO:0007669"/>
    <property type="project" value="UniProtKB-KW"/>
</dbReference>
<reference evidence="19 20" key="1">
    <citation type="submission" date="2016-07" db="EMBL/GenBank/DDBJ databases">
        <title>Comparative genomics of the entomopathogenic fungus Beauveria bassiana.</title>
        <authorList>
            <person name="Valero Jimenez C.A."/>
            <person name="Zwaan B.J."/>
            <person name="Van Kan J.A."/>
            <person name="Takken W."/>
            <person name="Debets A.J."/>
            <person name="Schoustra S.E."/>
            <person name="Koenraadt C.J."/>
        </authorList>
    </citation>
    <scope>NUCLEOTIDE SEQUENCE [LARGE SCALE GENOMIC DNA]</scope>
    <source>
        <strain evidence="19 20">ARSEF 8028</strain>
    </source>
</reference>
<evidence type="ECO:0000256" key="12">
    <source>
        <dbReference type="ARBA" id="ARBA00022837"/>
    </source>
</evidence>
<feature type="active site" description="Charge relay system" evidence="16">
    <location>
        <position position="550"/>
    </location>
</feature>
<evidence type="ECO:0000313" key="20">
    <source>
        <dbReference type="Proteomes" id="UP000237441"/>
    </source>
</evidence>
<dbReference type="Gene3D" id="3.40.50.200">
    <property type="entry name" value="Peptidase S8/S53 domain"/>
    <property type="match status" value="1"/>
</dbReference>
<keyword evidence="7 16" id="KW-0645">Protease</keyword>
<dbReference type="InterPro" id="IPR030400">
    <property type="entry name" value="Sedolisin_dom"/>
</dbReference>
<dbReference type="CDD" id="cd11377">
    <property type="entry name" value="Pro-peptidase_S53"/>
    <property type="match status" value="1"/>
</dbReference>
<gene>
    <name evidence="19" type="ORF">BB8028_0003g13350</name>
</gene>
<evidence type="ECO:0000256" key="11">
    <source>
        <dbReference type="ARBA" id="ARBA00022825"/>
    </source>
</evidence>
<dbReference type="AlphaFoldDB" id="A0A2S7Y976"/>
<comment type="caution">
    <text evidence="19">The sequence shown here is derived from an EMBL/GenBank/DDBJ whole genome shotgun (WGS) entry which is preliminary data.</text>
</comment>
<evidence type="ECO:0000313" key="19">
    <source>
        <dbReference type="EMBL" id="PQK12720.1"/>
    </source>
</evidence>
<dbReference type="SUPFAM" id="SSF52743">
    <property type="entry name" value="Subtilisin-like"/>
    <property type="match status" value="1"/>
</dbReference>
<feature type="region of interest" description="Disordered" evidence="17">
    <location>
        <begin position="304"/>
        <end position="323"/>
    </location>
</feature>
<dbReference type="InterPro" id="IPR036852">
    <property type="entry name" value="Peptidase_S8/S53_dom_sf"/>
</dbReference>
<keyword evidence="8" id="KW-0479">Metal-binding</keyword>
<comment type="caution">
    <text evidence="16">Lacks conserved residue(s) required for the propagation of feature annotation.</text>
</comment>
<evidence type="ECO:0000256" key="7">
    <source>
        <dbReference type="ARBA" id="ARBA00022670"/>
    </source>
</evidence>
<keyword evidence="6" id="KW-0964">Secreted</keyword>
<keyword evidence="10 16" id="KW-0378">Hydrolase</keyword>
<evidence type="ECO:0000256" key="4">
    <source>
        <dbReference type="ARBA" id="ARBA00004239"/>
    </source>
</evidence>
<evidence type="ECO:0000259" key="18">
    <source>
        <dbReference type="PROSITE" id="PS51695"/>
    </source>
</evidence>
<proteinExistence type="predicted"/>
<evidence type="ECO:0000256" key="5">
    <source>
        <dbReference type="ARBA" id="ARBA00012462"/>
    </source>
</evidence>
<evidence type="ECO:0000256" key="1">
    <source>
        <dbReference type="ARBA" id="ARBA00001910"/>
    </source>
</evidence>
<keyword evidence="14" id="KW-0865">Zymogen</keyword>
<keyword evidence="9" id="KW-0732">Signal</keyword>
<evidence type="ECO:0000256" key="14">
    <source>
        <dbReference type="ARBA" id="ARBA00023145"/>
    </source>
</evidence>
<dbReference type="EC" id="3.4.14.10" evidence="5"/>
<protein>
    <recommendedName>
        <fullName evidence="5">tripeptidyl-peptidase II</fullName>
        <ecNumber evidence="5">3.4.14.10</ecNumber>
    </recommendedName>
</protein>
<evidence type="ECO:0000256" key="3">
    <source>
        <dbReference type="ARBA" id="ARBA00002451"/>
    </source>
</evidence>
<dbReference type="PROSITE" id="PS51695">
    <property type="entry name" value="SEDOLISIN"/>
    <property type="match status" value="1"/>
</dbReference>
<dbReference type="PANTHER" id="PTHR14218">
    <property type="entry name" value="PROTEASE S8 TRIPEPTIDYL PEPTIDASE I CLN2"/>
    <property type="match status" value="1"/>
</dbReference>
<dbReference type="EMBL" id="JRHA01000003">
    <property type="protein sequence ID" value="PQK12720.1"/>
    <property type="molecule type" value="Genomic_DNA"/>
</dbReference>
<dbReference type="InterPro" id="IPR023828">
    <property type="entry name" value="Peptidase_S8_Ser-AS"/>
</dbReference>
<keyword evidence="13" id="KW-0843">Virulence</keyword>
<keyword evidence="11 16" id="KW-0720">Serine protease</keyword>
<dbReference type="InterPro" id="IPR015366">
    <property type="entry name" value="S53_propep"/>
</dbReference>
<organism evidence="19 20">
    <name type="scientific">Beauveria bassiana</name>
    <name type="common">White muscardine disease fungus</name>
    <name type="synonym">Tritirachium shiotae</name>
    <dbReference type="NCBI Taxonomy" id="176275"/>
    <lineage>
        <taxon>Eukaryota</taxon>
        <taxon>Fungi</taxon>
        <taxon>Dikarya</taxon>
        <taxon>Ascomycota</taxon>
        <taxon>Pezizomycotina</taxon>
        <taxon>Sordariomycetes</taxon>
        <taxon>Hypocreomycetidae</taxon>
        <taxon>Hypocreales</taxon>
        <taxon>Cordycipitaceae</taxon>
        <taxon>Beauveria</taxon>
    </lineage>
</organism>
<evidence type="ECO:0000256" key="10">
    <source>
        <dbReference type="ARBA" id="ARBA00022801"/>
    </source>
</evidence>
<dbReference type="GO" id="GO:0005576">
    <property type="term" value="C:extracellular region"/>
    <property type="evidence" value="ECO:0007669"/>
    <property type="project" value="UniProtKB-SubCell"/>
</dbReference>
<dbReference type="GO" id="GO:0006508">
    <property type="term" value="P:proteolysis"/>
    <property type="evidence" value="ECO:0007669"/>
    <property type="project" value="UniProtKB-KW"/>
</dbReference>
<dbReference type="FunFam" id="3.40.50.200:FF:000015">
    <property type="entry name" value="Tripeptidyl peptidase A"/>
    <property type="match status" value="1"/>
</dbReference>
<sequence>MSKYWPLLLLPTSRFFQGSVGVLKQPLHMLKEHHAAPDDWTRIGQADPDYQFPLHIGVKHGNFAGLEKRLFEISDPLHHSYGAHLSAEQVDAFIAPADEALTKLHAWLGAHGIGRDQLQYSPAKDWVSIPNMTVSVAESLLKANYHLYRRDKSDVIRSEQWSLPADVHDIIDTIHPTNAFFSIRGRDSHETNHLKRPTETLNDYAKDVPDGLAILNGIDVANPPLDITPEQACNTTAITPLCLRVLYGTLNYTAQATEKNTMALCNFAGEFNNRTDARQFLQTYRPDAAAAADTFGITEIAGGVNRQSPSTQEQLDDGDGKEGGLDAQLLLGMGHPTPLMTYTVGGPLPAFAPDPSAPVNDNEPFLRLITWLLAQRDSNNNNNLPGVLSISYADTEYTVPPSYARRVCQGFAQLGARGVSVLFGSGDWGVGKPAQCHDHAVISGRRRRRFAARFPDSCPYVTSVAATRGVNPQVVGYNEKNHFVSGGGFSEYFARPKYQDAAVARYLEKLGGRHGGLYNAEGRAYPDVAAMGYRIVTMWNGKTKVVDGTSASAPIFAGIVALLNDARLARGKPLLGFLNPWIYSTASQGGGFTDLVHGSTFGCNTTGFPAMEGWDMASGFGTPWFPKLKELATQDEKPVPKQSSNKPWYIPSWL</sequence>
<evidence type="ECO:0000256" key="16">
    <source>
        <dbReference type="PROSITE-ProRule" id="PRU01032"/>
    </source>
</evidence>
<evidence type="ECO:0000256" key="8">
    <source>
        <dbReference type="ARBA" id="ARBA00022723"/>
    </source>
</evidence>
<evidence type="ECO:0000256" key="9">
    <source>
        <dbReference type="ARBA" id="ARBA00022729"/>
    </source>
</evidence>
<comment type="cofactor">
    <cofactor evidence="2">
        <name>Ca(2+)</name>
        <dbReference type="ChEBI" id="CHEBI:29108"/>
    </cofactor>
</comment>
<keyword evidence="15" id="KW-0325">Glycoprotein</keyword>
<evidence type="ECO:0000256" key="17">
    <source>
        <dbReference type="SAM" id="MobiDB-lite"/>
    </source>
</evidence>
<dbReference type="SMART" id="SM00944">
    <property type="entry name" value="Pro-kuma_activ"/>
    <property type="match status" value="1"/>
</dbReference>
<name>A0A2S7Y976_BEABA</name>
<dbReference type="GO" id="GO:0004252">
    <property type="term" value="F:serine-type endopeptidase activity"/>
    <property type="evidence" value="ECO:0007669"/>
    <property type="project" value="UniProtKB-UniRule"/>
</dbReference>
<dbReference type="SUPFAM" id="SSF54897">
    <property type="entry name" value="Protease propeptides/inhibitors"/>
    <property type="match status" value="1"/>
</dbReference>
<keyword evidence="12" id="KW-0106">Calcium</keyword>